<keyword evidence="8" id="KW-0106">Calcium</keyword>
<dbReference type="Pfam" id="PF08030">
    <property type="entry name" value="NAD_binding_6"/>
    <property type="match status" value="1"/>
</dbReference>
<evidence type="ECO:0000256" key="8">
    <source>
        <dbReference type="ARBA" id="ARBA00022837"/>
    </source>
</evidence>
<dbReference type="PROSITE" id="PS50222">
    <property type="entry name" value="EF_HAND_2"/>
    <property type="match status" value="2"/>
</dbReference>
<evidence type="ECO:0000256" key="7">
    <source>
        <dbReference type="ARBA" id="ARBA00022827"/>
    </source>
</evidence>
<keyword evidence="11" id="KW-0560">Oxidoreductase</keyword>
<name>A0A2R2MSE9_LINAN</name>
<dbReference type="EC" id="1.6.3.1" evidence="3"/>
<comment type="catalytic activity">
    <reaction evidence="14">
        <text>NADH + O2 + H(+) = H2O2 + NAD(+)</text>
        <dbReference type="Rhea" id="RHEA:11264"/>
        <dbReference type="ChEBI" id="CHEBI:15378"/>
        <dbReference type="ChEBI" id="CHEBI:15379"/>
        <dbReference type="ChEBI" id="CHEBI:16240"/>
        <dbReference type="ChEBI" id="CHEBI:57540"/>
        <dbReference type="ChEBI" id="CHEBI:57945"/>
        <dbReference type="EC" id="1.6.3.1"/>
    </reaction>
</comment>
<comment type="similarity">
    <text evidence="2">In the N-terminal section; belongs to the peroxidase family.</text>
</comment>
<dbReference type="SUPFAM" id="SSF47473">
    <property type="entry name" value="EF-hand"/>
    <property type="match status" value="1"/>
</dbReference>
<keyword evidence="16" id="KW-0408">Iron</keyword>
<dbReference type="Pfam" id="PF03098">
    <property type="entry name" value="An_peroxidase"/>
    <property type="match status" value="1"/>
</dbReference>
<dbReference type="GeneID" id="106178827"/>
<dbReference type="KEGG" id="lak:106178827"/>
<dbReference type="InterPro" id="IPR010255">
    <property type="entry name" value="Haem_peroxidase_sf"/>
</dbReference>
<reference evidence="21" key="1">
    <citation type="submission" date="2025-08" db="UniProtKB">
        <authorList>
            <consortium name="RefSeq"/>
        </authorList>
    </citation>
    <scope>IDENTIFICATION</scope>
    <source>
        <tissue evidence="21">Gonads</tissue>
    </source>
</reference>
<keyword evidence="9" id="KW-0521">NADP</keyword>
<accession>A0A2R2MSE9</accession>
<dbReference type="Pfam" id="PF01794">
    <property type="entry name" value="Ferric_reduct"/>
    <property type="match status" value="1"/>
</dbReference>
<dbReference type="SMART" id="SM00054">
    <property type="entry name" value="EFh"/>
    <property type="match status" value="4"/>
</dbReference>
<evidence type="ECO:0000256" key="13">
    <source>
        <dbReference type="ARBA" id="ARBA00023324"/>
    </source>
</evidence>
<feature type="domain" description="EF-hand" evidence="19">
    <location>
        <begin position="855"/>
        <end position="890"/>
    </location>
</feature>
<evidence type="ECO:0000313" key="20">
    <source>
        <dbReference type="Proteomes" id="UP000085678"/>
    </source>
</evidence>
<dbReference type="Pfam" id="PF08022">
    <property type="entry name" value="FAD_binding_8"/>
    <property type="match status" value="1"/>
</dbReference>
<dbReference type="PANTHER" id="PTHR11475:SF144">
    <property type="entry name" value="NAD(P)H OXIDASE (H2O2-FORMING)"/>
    <property type="match status" value="1"/>
</dbReference>
<feature type="chain" id="PRO_5015142641" description="NAD(P)H oxidase (H2O2-forming)" evidence="18">
    <location>
        <begin position="28"/>
        <end position="1700"/>
    </location>
</feature>
<dbReference type="InterPro" id="IPR037120">
    <property type="entry name" value="Haem_peroxidase_sf_animal"/>
</dbReference>
<evidence type="ECO:0000256" key="2">
    <source>
        <dbReference type="ARBA" id="ARBA00005644"/>
    </source>
</evidence>
<dbReference type="GO" id="GO:0042744">
    <property type="term" value="P:hydrogen peroxide catabolic process"/>
    <property type="evidence" value="ECO:0007669"/>
    <property type="project" value="UniProtKB-KW"/>
</dbReference>
<dbReference type="InterPro" id="IPR013112">
    <property type="entry name" value="FAD-bd_8"/>
</dbReference>
<dbReference type="PRINTS" id="PR00457">
    <property type="entry name" value="ANPEROXIDASE"/>
</dbReference>
<feature type="transmembrane region" description="Helical" evidence="17">
    <location>
        <begin position="1306"/>
        <end position="1326"/>
    </location>
</feature>
<keyword evidence="18" id="KW-0732">Signal</keyword>
<evidence type="ECO:0000256" key="17">
    <source>
        <dbReference type="SAM" id="Phobius"/>
    </source>
</evidence>
<keyword evidence="12 17" id="KW-0472">Membrane</keyword>
<dbReference type="InterPro" id="IPR013130">
    <property type="entry name" value="Fe3_Rdtase_TM_dom"/>
</dbReference>
<proteinExistence type="inferred from homology"/>
<dbReference type="InterPro" id="IPR011992">
    <property type="entry name" value="EF-hand-dom_pair"/>
</dbReference>
<dbReference type="Gene3D" id="1.10.238.10">
    <property type="entry name" value="EF-hand"/>
    <property type="match status" value="1"/>
</dbReference>
<dbReference type="Proteomes" id="UP000085678">
    <property type="component" value="Unplaced"/>
</dbReference>
<keyword evidence="20" id="KW-1185">Reference proteome</keyword>
<dbReference type="InterPro" id="IPR019791">
    <property type="entry name" value="Haem_peroxidase_animal"/>
</dbReference>
<dbReference type="InterPro" id="IPR013121">
    <property type="entry name" value="Fe_red_NAD-bd_6"/>
</dbReference>
<dbReference type="Gene3D" id="2.40.30.10">
    <property type="entry name" value="Translation factors"/>
    <property type="match status" value="1"/>
</dbReference>
<keyword evidence="16" id="KW-0349">Heme</keyword>
<keyword evidence="10 17" id="KW-1133">Transmembrane helix</keyword>
<dbReference type="GO" id="GO:0020037">
    <property type="term" value="F:heme binding"/>
    <property type="evidence" value="ECO:0007669"/>
    <property type="project" value="InterPro"/>
</dbReference>
<dbReference type="SFLD" id="SFLDG01169">
    <property type="entry name" value="NADPH_oxidase_subgroup_(NOX)"/>
    <property type="match status" value="1"/>
</dbReference>
<keyword evidence="6" id="KW-0677">Repeat</keyword>
<dbReference type="SUPFAM" id="SSF48113">
    <property type="entry name" value="Heme-dependent peroxidases"/>
    <property type="match status" value="1"/>
</dbReference>
<dbReference type="SUPFAM" id="SSF63380">
    <property type="entry name" value="Riboflavin synthase domain-like"/>
    <property type="match status" value="1"/>
</dbReference>
<keyword evidence="13" id="KW-0376">Hydrogen peroxide</keyword>
<dbReference type="CDD" id="cd06186">
    <property type="entry name" value="NOX_Duox_like_FAD_NADP"/>
    <property type="match status" value="1"/>
</dbReference>
<dbReference type="SUPFAM" id="SSF52343">
    <property type="entry name" value="Ferredoxin reductase-like, C-terminal NADP-linked domain"/>
    <property type="match status" value="1"/>
</dbReference>
<feature type="transmembrane region" description="Helical" evidence="17">
    <location>
        <begin position="1403"/>
        <end position="1421"/>
    </location>
</feature>
<dbReference type="Gene3D" id="3.40.50.80">
    <property type="entry name" value="Nucleotide-binding domain of ferredoxin-NADP reductase (FNR) module"/>
    <property type="match status" value="1"/>
</dbReference>
<feature type="transmembrane region" description="Helical" evidence="17">
    <location>
        <begin position="610"/>
        <end position="632"/>
    </location>
</feature>
<dbReference type="STRING" id="7574.A0A2R2MSE9"/>
<dbReference type="PANTHER" id="PTHR11475">
    <property type="entry name" value="OXIDASE/PEROXIDASE"/>
    <property type="match status" value="1"/>
</dbReference>
<dbReference type="InterPro" id="IPR017938">
    <property type="entry name" value="Riboflavin_synthase-like_b-brl"/>
</dbReference>
<evidence type="ECO:0000256" key="12">
    <source>
        <dbReference type="ARBA" id="ARBA00023136"/>
    </source>
</evidence>
<dbReference type="GO" id="GO:0006979">
    <property type="term" value="P:response to oxidative stress"/>
    <property type="evidence" value="ECO:0007669"/>
    <property type="project" value="InterPro"/>
</dbReference>
<evidence type="ECO:0000256" key="1">
    <source>
        <dbReference type="ARBA" id="ARBA00004141"/>
    </source>
</evidence>
<feature type="transmembrane region" description="Helical" evidence="17">
    <location>
        <begin position="1040"/>
        <end position="1058"/>
    </location>
</feature>
<evidence type="ECO:0000256" key="5">
    <source>
        <dbReference type="ARBA" id="ARBA00022692"/>
    </source>
</evidence>
<gene>
    <name evidence="21" type="primary">LOC106178827</name>
</gene>
<dbReference type="GO" id="GO:0005509">
    <property type="term" value="F:calcium ion binding"/>
    <property type="evidence" value="ECO:0007669"/>
    <property type="project" value="InterPro"/>
</dbReference>
<evidence type="ECO:0000256" key="9">
    <source>
        <dbReference type="ARBA" id="ARBA00022857"/>
    </source>
</evidence>
<evidence type="ECO:0000256" key="15">
    <source>
        <dbReference type="ARBA" id="ARBA00048762"/>
    </source>
</evidence>
<keyword evidence="5 17" id="KW-0812">Transmembrane</keyword>
<dbReference type="GO" id="GO:0016020">
    <property type="term" value="C:membrane"/>
    <property type="evidence" value="ECO:0007669"/>
    <property type="project" value="UniProtKB-SubCell"/>
</dbReference>
<evidence type="ECO:0000256" key="6">
    <source>
        <dbReference type="ARBA" id="ARBA00022737"/>
    </source>
</evidence>
<organism evidence="20 21">
    <name type="scientific">Lingula anatina</name>
    <name type="common">Brachiopod</name>
    <name type="synonym">Lingula unguis</name>
    <dbReference type="NCBI Taxonomy" id="7574"/>
    <lineage>
        <taxon>Eukaryota</taxon>
        <taxon>Metazoa</taxon>
        <taxon>Spiralia</taxon>
        <taxon>Lophotrochozoa</taxon>
        <taxon>Brachiopoda</taxon>
        <taxon>Linguliformea</taxon>
        <taxon>Lingulata</taxon>
        <taxon>Lingulida</taxon>
        <taxon>Linguloidea</taxon>
        <taxon>Lingulidae</taxon>
        <taxon>Lingula</taxon>
    </lineage>
</organism>
<evidence type="ECO:0000256" key="10">
    <source>
        <dbReference type="ARBA" id="ARBA00022989"/>
    </source>
</evidence>
<dbReference type="GO" id="GO:0004601">
    <property type="term" value="F:peroxidase activity"/>
    <property type="evidence" value="ECO:0007669"/>
    <property type="project" value="InterPro"/>
</dbReference>
<dbReference type="GO" id="GO:0016174">
    <property type="term" value="F:NAD(P)H oxidase H2O2-forming activity"/>
    <property type="evidence" value="ECO:0007669"/>
    <property type="project" value="UniProtKB-EC"/>
</dbReference>
<evidence type="ECO:0000256" key="11">
    <source>
        <dbReference type="ARBA" id="ARBA00023002"/>
    </source>
</evidence>
<dbReference type="RefSeq" id="XP_023933190.1">
    <property type="nucleotide sequence ID" value="XM_024077422.1"/>
</dbReference>
<keyword evidence="13" id="KW-0575">Peroxidase</keyword>
<comment type="catalytic activity">
    <reaction evidence="15">
        <text>NADPH + O2 + H(+) = H2O2 + NADP(+)</text>
        <dbReference type="Rhea" id="RHEA:11260"/>
        <dbReference type="ChEBI" id="CHEBI:15378"/>
        <dbReference type="ChEBI" id="CHEBI:15379"/>
        <dbReference type="ChEBI" id="CHEBI:16240"/>
        <dbReference type="ChEBI" id="CHEBI:57783"/>
        <dbReference type="ChEBI" id="CHEBI:58349"/>
        <dbReference type="EC" id="1.6.3.1"/>
    </reaction>
</comment>
<comment type="subcellular location">
    <subcellularLocation>
        <location evidence="1">Membrane</location>
        <topology evidence="1">Multi-pass membrane protein</topology>
    </subcellularLocation>
</comment>
<protein>
    <recommendedName>
        <fullName evidence="3">NAD(P)H oxidase (H2O2-forming)</fullName>
        <ecNumber evidence="3">1.6.3.1</ecNumber>
    </recommendedName>
</protein>
<feature type="binding site" description="axial binding residue" evidence="16">
    <location>
        <position position="347"/>
    </location>
    <ligand>
        <name>heme b</name>
        <dbReference type="ChEBI" id="CHEBI:60344"/>
    </ligand>
    <ligandPart>
        <name>Fe</name>
        <dbReference type="ChEBI" id="CHEBI:18248"/>
    </ligandPart>
</feature>
<dbReference type="Gene3D" id="1.10.640.10">
    <property type="entry name" value="Haem peroxidase domain superfamily, animal type"/>
    <property type="match status" value="1"/>
</dbReference>
<feature type="signal peptide" evidence="18">
    <location>
        <begin position="1"/>
        <end position="27"/>
    </location>
</feature>
<dbReference type="Pfam" id="PF13833">
    <property type="entry name" value="EF-hand_8"/>
    <property type="match status" value="1"/>
</dbReference>
<keyword evidence="16" id="KW-0479">Metal-binding</keyword>
<keyword evidence="7" id="KW-0274">FAD</keyword>
<feature type="transmembrane region" description="Helical" evidence="17">
    <location>
        <begin position="1363"/>
        <end position="1391"/>
    </location>
</feature>
<dbReference type="InterPro" id="IPR002048">
    <property type="entry name" value="EF_hand_dom"/>
</dbReference>
<evidence type="ECO:0000256" key="4">
    <source>
        <dbReference type="ARBA" id="ARBA00022630"/>
    </source>
</evidence>
<dbReference type="InParanoid" id="A0A2R2MSE9"/>
<feature type="transmembrane region" description="Helical" evidence="17">
    <location>
        <begin position="1221"/>
        <end position="1239"/>
    </location>
</feature>
<evidence type="ECO:0000259" key="19">
    <source>
        <dbReference type="PROSITE" id="PS50222"/>
    </source>
</evidence>
<evidence type="ECO:0000256" key="3">
    <source>
        <dbReference type="ARBA" id="ARBA00012698"/>
    </source>
</evidence>
<dbReference type="InterPro" id="IPR039261">
    <property type="entry name" value="FNR_nucleotide-bd"/>
</dbReference>
<dbReference type="FunFam" id="1.10.640.10:FF:000004">
    <property type="entry name" value="Dual oxidase 2"/>
    <property type="match status" value="1"/>
</dbReference>
<dbReference type="PROSITE" id="PS50292">
    <property type="entry name" value="PEROXIDASE_3"/>
    <property type="match status" value="1"/>
</dbReference>
<dbReference type="OrthoDB" id="6019201at2759"/>
<evidence type="ECO:0000313" key="21">
    <source>
        <dbReference type="RefSeq" id="XP_023933190.1"/>
    </source>
</evidence>
<evidence type="ECO:0000256" key="14">
    <source>
        <dbReference type="ARBA" id="ARBA00047455"/>
    </source>
</evidence>
<evidence type="ECO:0000256" key="18">
    <source>
        <dbReference type="SAM" id="SignalP"/>
    </source>
</evidence>
<evidence type="ECO:0000256" key="16">
    <source>
        <dbReference type="PIRSR" id="PIRSR619791-2"/>
    </source>
</evidence>
<keyword evidence="4" id="KW-0285">Flavoprotein</keyword>
<sequence>MGNATCASDTLRVAVLVACLLWGASLGKESGFSRPSSKLDDMVEFQRYDGWYNNRDNPKWGAPGSTLVRQLPTAYADSSYDYSGPDRPHPRDISLAMKGPSGLASYMNRTVMLPIFGEVIVMETMKSVGAHCPIELDPIRLPKCDQEYDPNCTGKVVNSFLRAKYDNKWTGRFPGRPREQKNALTSYIDGSFIYSKKKAWADSLRSFRGGKLKSRDQGKFPPYNTVNLPFLNPPPPREHKLLPRKRMWLLGEVRSFQHPGILTFGVLFFRWHNYLADMFHKRHPEWDDEQLYRAARRRLIATLQKIAMYDFFPAFTNETLPKYTGYNDMINPGISHVFQSAAYRFGHSISPAGFYRRNRNCEFYNTTTVTKFTGYPGLRLCNSYFVSDESMEFGLEPMLLGMSSQITEREDHILVDDLRGKLFGPLHNSRRDLAMINVLRGRDNGLPDYNTARRAYGLPVITDWRDINPELYNKTPEVIEKIKSVYGGNLDNLDLWVGGLYESRPSGPGPLFMEAIRNQFIRIRDGDRFWFENRLNGLFTDEDIDEIMNTTLYTIMLKVTDIQPGEVQENVFFWHNGDPCPQPKMLEASDMEECGPNQVYDYFQGSEVPFILIVCSLIALPIVCAVLIKILLICRRKDHRRKQAIYYINDKPALILTPRPLARAAKKKSIERLQNAELALEYIDPKSRRWVILDVQESTEGPFVQLFDTKGTQLRQIEIQKFAQLKQTISSDHGKKALLLHVPHEYDLVLYFEKPEDRNFVTQLLHDVAERHDKRCIEDYKPFNKMLSCAETKAKRNVKIEKFLRDVFEKLFRTDHGHSHGGNKVKGRRIERKEMELLAMEITKEELGEALSLQMNASFLVDVFRIADPQNHGYITLQEFVDVLIILSKGSDDEKLTMMFQMYDHTGKGFVKKEDLFNVVKSMADISDSPIQAYEIQELLDSMFETAGLRGKTFLDINEFRQLFAKVKGKNVRGRLLSGFDPIAKGVSPNISNITRQSDKKSETSLKVDVLDVSTSHNAADENPIYNALLELQTHMENNYLNIIYLSFFYLIAIALFIERSYRYAIEFEHAGLRRMVGHGITLTRGAASAMCWTYSVQLLTISMADISDSPIQAYEIQELLDSMFETAGLRGKTFLDINEFRQLFAKVKGKNVRGRLLSGFDPIAKGVSPNISNITRQSDKKSETSLKVDVLNVSTSHNAADENPIYNALLELQTHMENNYLNIIYLSFFYLIAIALFIERSYRYAIEFEHAGLRRMVGHGITLTRGAASAMCWTYSVQLLTMCRNTINALRGTVVAAYIPSDVHVFTFHMIVGWTSFGISVFHFVGHMFNFYHLTIQPPFFVKCVFSNTIYYSSTFLHTFQFYLLGTVTGMTGVLLTGVMGIMAVFALPWARRKLYNIFWRVHKLYIILYALIILHGSAVLVQEPWFYFFFLGPALLFVLDKTVSLSRFSHPVDVIRSDILPSDVTFLEIHKPTGFSFKAGEWIRLAIKGYNEFEYHPITIGSAPHEETLKVYIDGPFGSASQDWSNYDVTVMVGGGIGVTPFASILKHIIFLAQTDGRISCTKIYFVWVSTDQHQFEWMIDIIREVEEHDLQALVHISLFITRFYKKYDLRTLLMYLCERHFIRVSGRSLLMGLQSPLYFGHPNFDLLLKSVGKNHSSVKRIGVFSYGPPQMVKSVAKACFERNKTSKMIYEHHEEVY</sequence>
<feature type="domain" description="EF-hand" evidence="19">
    <location>
        <begin position="891"/>
        <end position="926"/>
    </location>
</feature>